<sequence>MAFRRDPNPLRILPGPTRAELGGARIIRAPRLTPRRVQAAQERTQTVGLLGGWTASLGKLTAGNMILDSVAERILIGAATAPLTGVGIFLGKDGSDYEFRAGDPAGAYIHWDASTLTIAGVALVPGS</sequence>
<proteinExistence type="predicted"/>
<gene>
    <name evidence="1" type="ORF">LCGC14_1302080</name>
</gene>
<evidence type="ECO:0000313" key="1">
    <source>
        <dbReference type="EMBL" id="KKM84147.1"/>
    </source>
</evidence>
<name>A0A0F9NS65_9ZZZZ</name>
<reference evidence="1" key="1">
    <citation type="journal article" date="2015" name="Nature">
        <title>Complex archaea that bridge the gap between prokaryotes and eukaryotes.</title>
        <authorList>
            <person name="Spang A."/>
            <person name="Saw J.H."/>
            <person name="Jorgensen S.L."/>
            <person name="Zaremba-Niedzwiedzka K."/>
            <person name="Martijn J."/>
            <person name="Lind A.E."/>
            <person name="van Eijk R."/>
            <person name="Schleper C."/>
            <person name="Guy L."/>
            <person name="Ettema T.J."/>
        </authorList>
    </citation>
    <scope>NUCLEOTIDE SEQUENCE</scope>
</reference>
<comment type="caution">
    <text evidence="1">The sequence shown here is derived from an EMBL/GenBank/DDBJ whole genome shotgun (WGS) entry which is preliminary data.</text>
</comment>
<feature type="non-terminal residue" evidence="1">
    <location>
        <position position="127"/>
    </location>
</feature>
<protein>
    <submittedName>
        <fullName evidence="1">Uncharacterized protein</fullName>
    </submittedName>
</protein>
<organism evidence="1">
    <name type="scientific">marine sediment metagenome</name>
    <dbReference type="NCBI Taxonomy" id="412755"/>
    <lineage>
        <taxon>unclassified sequences</taxon>
        <taxon>metagenomes</taxon>
        <taxon>ecological metagenomes</taxon>
    </lineage>
</organism>
<dbReference type="AlphaFoldDB" id="A0A0F9NS65"/>
<dbReference type="EMBL" id="LAZR01007608">
    <property type="protein sequence ID" value="KKM84147.1"/>
    <property type="molecule type" value="Genomic_DNA"/>
</dbReference>
<accession>A0A0F9NS65</accession>